<gene>
    <name evidence="4" type="ORF">SAMN05216184_10248</name>
</gene>
<sequence>MTARRPTGRRGTGGAARPTSVRPSGGRRGGYADAARPSAPSRPAGPSRATGSSRPSPAAPAARAAQQDPGEEATSPTITLRGLGLFVVVLVAFIVLAPTLRHAVEQQEQLRQLSADIVTAEKRNSALELELEQWQDETFVQAQARDRLGYVMPGEQTFRVVDPETVLGEDAEAETEASGVPGMADAPWYLALWESVSMAGQAVPGEKPPPEG</sequence>
<dbReference type="OrthoDB" id="5187715at2"/>
<keyword evidence="5" id="KW-1185">Reference proteome</keyword>
<evidence type="ECO:0000313" key="5">
    <source>
        <dbReference type="Proteomes" id="UP000250222"/>
    </source>
</evidence>
<feature type="coiled-coil region" evidence="1">
    <location>
        <begin position="103"/>
        <end position="137"/>
    </location>
</feature>
<feature type="compositionally biased region" description="Low complexity" evidence="2">
    <location>
        <begin position="31"/>
        <end position="65"/>
    </location>
</feature>
<dbReference type="Pfam" id="PF04977">
    <property type="entry name" value="DivIC"/>
    <property type="match status" value="1"/>
</dbReference>
<evidence type="ECO:0000256" key="3">
    <source>
        <dbReference type="SAM" id="Phobius"/>
    </source>
</evidence>
<keyword evidence="1" id="KW-0175">Coiled coil</keyword>
<evidence type="ECO:0000313" key="4">
    <source>
        <dbReference type="EMBL" id="SSA39132.1"/>
    </source>
</evidence>
<dbReference type="EMBL" id="UETB01000002">
    <property type="protein sequence ID" value="SSA39132.1"/>
    <property type="molecule type" value="Genomic_DNA"/>
</dbReference>
<dbReference type="RefSeq" id="WP_110851400.1">
    <property type="nucleotide sequence ID" value="NZ_QKLZ01000002.1"/>
</dbReference>
<feature type="region of interest" description="Disordered" evidence="2">
    <location>
        <begin position="1"/>
        <end position="75"/>
    </location>
</feature>
<accession>A0A2Y9BWI6</accession>
<feature type="transmembrane region" description="Helical" evidence="3">
    <location>
        <begin position="83"/>
        <end position="104"/>
    </location>
</feature>
<keyword evidence="3" id="KW-0472">Membrane</keyword>
<dbReference type="Proteomes" id="UP000250222">
    <property type="component" value="Unassembled WGS sequence"/>
</dbReference>
<dbReference type="InterPro" id="IPR007060">
    <property type="entry name" value="FtsL/DivIC"/>
</dbReference>
<keyword evidence="3" id="KW-1133">Transmembrane helix</keyword>
<reference evidence="4 5" key="1">
    <citation type="submission" date="2016-10" db="EMBL/GenBank/DDBJ databases">
        <authorList>
            <person name="Cai Z."/>
        </authorList>
    </citation>
    <scope>NUCLEOTIDE SEQUENCE [LARGE SCALE GENOMIC DNA]</scope>
    <source>
        <strain evidence="4 5">CGMCC 1.10826</strain>
    </source>
</reference>
<keyword evidence="3" id="KW-0812">Transmembrane</keyword>
<dbReference type="GO" id="GO:0051301">
    <property type="term" value="P:cell division"/>
    <property type="evidence" value="ECO:0007669"/>
    <property type="project" value="UniProtKB-KW"/>
</dbReference>
<keyword evidence="4" id="KW-0132">Cell division</keyword>
<keyword evidence="4" id="KW-0131">Cell cycle</keyword>
<name>A0A2Y9BWI6_9MICO</name>
<proteinExistence type="predicted"/>
<protein>
    <submittedName>
        <fullName evidence="4">Cell division protein FtsB</fullName>
    </submittedName>
</protein>
<evidence type="ECO:0000256" key="1">
    <source>
        <dbReference type="SAM" id="Coils"/>
    </source>
</evidence>
<dbReference type="AlphaFoldDB" id="A0A2Y9BWI6"/>
<evidence type="ECO:0000256" key="2">
    <source>
        <dbReference type="SAM" id="MobiDB-lite"/>
    </source>
</evidence>
<organism evidence="4 5">
    <name type="scientific">Georgenia satyanarayanai</name>
    <dbReference type="NCBI Taxonomy" id="860221"/>
    <lineage>
        <taxon>Bacteria</taxon>
        <taxon>Bacillati</taxon>
        <taxon>Actinomycetota</taxon>
        <taxon>Actinomycetes</taxon>
        <taxon>Micrococcales</taxon>
        <taxon>Bogoriellaceae</taxon>
        <taxon>Georgenia</taxon>
    </lineage>
</organism>